<comment type="caution">
    <text evidence="3">The sequence shown here is derived from an EMBL/GenBank/DDBJ whole genome shotgun (WGS) entry which is preliminary data.</text>
</comment>
<feature type="region of interest" description="Disordered" evidence="1">
    <location>
        <begin position="91"/>
        <end position="198"/>
    </location>
</feature>
<evidence type="ECO:0008006" key="5">
    <source>
        <dbReference type="Google" id="ProtNLM"/>
    </source>
</evidence>
<proteinExistence type="predicted"/>
<keyword evidence="4" id="KW-1185">Reference proteome</keyword>
<evidence type="ECO:0000256" key="1">
    <source>
        <dbReference type="SAM" id="MobiDB-lite"/>
    </source>
</evidence>
<keyword evidence="2" id="KW-0472">Membrane</keyword>
<protein>
    <recommendedName>
        <fullName evidence="5">Letm1 RBD domain-containing protein</fullName>
    </recommendedName>
</protein>
<feature type="compositionally biased region" description="Low complexity" evidence="1">
    <location>
        <begin position="94"/>
        <end position="108"/>
    </location>
</feature>
<evidence type="ECO:0000313" key="3">
    <source>
        <dbReference type="EMBL" id="KAK7755424.1"/>
    </source>
</evidence>
<dbReference type="Proteomes" id="UP001320420">
    <property type="component" value="Unassembled WGS sequence"/>
</dbReference>
<evidence type="ECO:0000313" key="4">
    <source>
        <dbReference type="Proteomes" id="UP001320420"/>
    </source>
</evidence>
<feature type="compositionally biased region" description="Pro residues" evidence="1">
    <location>
        <begin position="133"/>
        <end position="157"/>
    </location>
</feature>
<accession>A0AAN9UTV6</accession>
<dbReference type="AlphaFoldDB" id="A0AAN9UTV6"/>
<keyword evidence="2" id="KW-0812">Transmembrane</keyword>
<name>A0AAN9UTV6_9PEZI</name>
<gene>
    <name evidence="3" type="ORF">SLS62_002651</name>
</gene>
<feature type="transmembrane region" description="Helical" evidence="2">
    <location>
        <begin position="12"/>
        <end position="29"/>
    </location>
</feature>
<sequence>MVYLKYPIEKLNFVSVIVLIITFLSLVVARKGFHRQPPIPALPGYQIMMSLHTGLRISCAQTPLLRFNAASAAQFPAARICCTTNTHERRQWMSSSSSINVRRSPSPSTATFVRRRAASTATGAKPKQQNPTPRSPPPSQPNPAVPSHGPPAVPTPYDPKSATDSHATPRDPIPLSATLNPPASTRPPPLELPDPSQSQSKFRHFFSLGKAYMTFYKTGLKAIFTNRRLLASVAPPPGIASSTSSTSNTWPTRAVVHLRARTRHDLARLPVFGVLLVVCGEFTPLLVLLFPTLTPLTCRIPRQIETLRRAAAARREASFRALAAQRNRHQYLAPEQAAAEEARLAPGHIARSLGLTSRWWDRAGLDGPFARGRADRAVAFLARDDAMIRAADADAAAGGGGGVAAIEDEEIVLACEDRGMDVQGVKVGALRKRLEAWVRETEGTDEEESMERVRRLLLKPEVSI</sequence>
<reference evidence="3 4" key="1">
    <citation type="submission" date="2024-02" db="EMBL/GenBank/DDBJ databases">
        <title>De novo assembly and annotation of 12 fungi associated with fruit tree decline syndrome in Ontario, Canada.</title>
        <authorList>
            <person name="Sulman M."/>
            <person name="Ellouze W."/>
            <person name="Ilyukhin E."/>
        </authorList>
    </citation>
    <scope>NUCLEOTIDE SEQUENCE [LARGE SCALE GENOMIC DNA]</scope>
    <source>
        <strain evidence="3 4">M11/M66-122</strain>
    </source>
</reference>
<evidence type="ECO:0000256" key="2">
    <source>
        <dbReference type="SAM" id="Phobius"/>
    </source>
</evidence>
<dbReference type="EMBL" id="JAKJXP020000013">
    <property type="protein sequence ID" value="KAK7755424.1"/>
    <property type="molecule type" value="Genomic_DNA"/>
</dbReference>
<organism evidence="3 4">
    <name type="scientific">Diatrype stigma</name>
    <dbReference type="NCBI Taxonomy" id="117547"/>
    <lineage>
        <taxon>Eukaryota</taxon>
        <taxon>Fungi</taxon>
        <taxon>Dikarya</taxon>
        <taxon>Ascomycota</taxon>
        <taxon>Pezizomycotina</taxon>
        <taxon>Sordariomycetes</taxon>
        <taxon>Xylariomycetidae</taxon>
        <taxon>Xylariales</taxon>
        <taxon>Diatrypaceae</taxon>
        <taxon>Diatrype</taxon>
    </lineage>
</organism>
<keyword evidence="2" id="KW-1133">Transmembrane helix</keyword>